<dbReference type="SUPFAM" id="SSF69917">
    <property type="entry name" value="OMPT-like"/>
    <property type="match status" value="1"/>
</dbReference>
<dbReference type="GO" id="GO:0004190">
    <property type="term" value="F:aspartic-type endopeptidase activity"/>
    <property type="evidence" value="ECO:0007669"/>
    <property type="project" value="InterPro"/>
</dbReference>
<evidence type="ECO:0000313" key="2">
    <source>
        <dbReference type="Proteomes" id="UP001058682"/>
    </source>
</evidence>
<accession>A0AAE9SHB3</accession>
<name>A0AAE9SHB3_9SPIR</name>
<dbReference type="Proteomes" id="UP001058682">
    <property type="component" value="Chromosome"/>
</dbReference>
<dbReference type="Pfam" id="PF01278">
    <property type="entry name" value="Omptin"/>
    <property type="match status" value="1"/>
</dbReference>
<evidence type="ECO:0000313" key="1">
    <source>
        <dbReference type="EMBL" id="UTY33693.1"/>
    </source>
</evidence>
<reference evidence="1" key="1">
    <citation type="submission" date="2019-04" db="EMBL/GenBank/DDBJ databases">
        <title>Whole genome sequencing of oral phylogroup 2 treponemes.</title>
        <authorList>
            <person name="Chan Y."/>
            <person name="Zeng H.H."/>
            <person name="Yu X.L."/>
            <person name="Leung W.K."/>
            <person name="Watt R.M."/>
        </authorList>
    </citation>
    <scope>NUCLEOTIDE SEQUENCE</scope>
    <source>
        <strain evidence="1">OMZ 835</strain>
    </source>
</reference>
<dbReference type="InterPro" id="IPR020080">
    <property type="entry name" value="OM_adhesin/peptidase_omptin"/>
</dbReference>
<dbReference type="GO" id="GO:0009279">
    <property type="term" value="C:cell outer membrane"/>
    <property type="evidence" value="ECO:0007669"/>
    <property type="project" value="InterPro"/>
</dbReference>
<sequence>MRQFNRLIAIFFIFFITAKAISPEEETSFNFSASPCLIIGSGFEYVLKYDITRSRLDWPLLPSGGFTANTEFRFKKGLYLSFFSSFIIPSYSGQIFDYDYLNNSDPFMLTKFSEHKSYIRQGVDLNFNLGWVRSLVIYKTSGNKNIKIYCGPSLGIRYILNSWDAVDGYTKYPPDTEPPSPVLPDTPIVPVSGIGISYKQAFILPYIGMLFRFELPRDWKIDLSTQLCPSAIGFAEDFHYKRDGSGLKFVDVFEKKNISFYLYLSAAKKLSKYFSFFSSVDYTSITAYNGKSFVYFLKSGLLKSYSATGAAGASLHCGRISLGFIFHIIK</sequence>
<gene>
    <name evidence="1" type="ORF">E4N74_06495</name>
</gene>
<keyword evidence="1" id="KW-0645">Protease</keyword>
<dbReference type="RefSeq" id="WP_255819296.1">
    <property type="nucleotide sequence ID" value="NZ_CP038803.1"/>
</dbReference>
<dbReference type="InterPro" id="IPR053724">
    <property type="entry name" value="OMP_A26_sf"/>
</dbReference>
<dbReference type="Gene3D" id="2.40.128.90">
    <property type="entry name" value="OMPT-like"/>
    <property type="match status" value="1"/>
</dbReference>
<organism evidence="1 2">
    <name type="scientific">Treponema putidum</name>
    <dbReference type="NCBI Taxonomy" id="221027"/>
    <lineage>
        <taxon>Bacteria</taxon>
        <taxon>Pseudomonadati</taxon>
        <taxon>Spirochaetota</taxon>
        <taxon>Spirochaetia</taxon>
        <taxon>Spirochaetales</taxon>
        <taxon>Treponemataceae</taxon>
        <taxon>Treponema</taxon>
    </lineage>
</organism>
<dbReference type="EMBL" id="CP038804">
    <property type="protein sequence ID" value="UTY33693.1"/>
    <property type="molecule type" value="Genomic_DNA"/>
</dbReference>
<dbReference type="AlphaFoldDB" id="A0AAE9SHB3"/>
<keyword evidence="1" id="KW-0378">Hydrolase</keyword>
<dbReference type="GO" id="GO:0006508">
    <property type="term" value="P:proteolysis"/>
    <property type="evidence" value="ECO:0007669"/>
    <property type="project" value="UniProtKB-KW"/>
</dbReference>
<dbReference type="InterPro" id="IPR000036">
    <property type="entry name" value="Peptidase_A26_omptin"/>
</dbReference>
<proteinExistence type="predicted"/>
<protein>
    <submittedName>
        <fullName evidence="1">Omptin family outer membrane protease</fullName>
    </submittedName>
</protein>